<comment type="caution">
    <text evidence="1">The sequence shown here is derived from an EMBL/GenBank/DDBJ whole genome shotgun (WGS) entry which is preliminary data.</text>
</comment>
<evidence type="ECO:0008006" key="3">
    <source>
        <dbReference type="Google" id="ProtNLM"/>
    </source>
</evidence>
<protein>
    <recommendedName>
        <fullName evidence="3">Transcriptional regulator</fullName>
    </recommendedName>
</protein>
<gene>
    <name evidence="1" type="ORF">ACFPFM_35085</name>
</gene>
<proteinExistence type="predicted"/>
<keyword evidence="2" id="KW-1185">Reference proteome</keyword>
<accession>A0ABV9YBJ1</accession>
<dbReference type="RefSeq" id="WP_344039899.1">
    <property type="nucleotide sequence ID" value="NZ_BAAAKE010000019.1"/>
</dbReference>
<reference evidence="2" key="1">
    <citation type="journal article" date="2019" name="Int. J. Syst. Evol. Microbiol.">
        <title>The Global Catalogue of Microorganisms (GCM) 10K type strain sequencing project: providing services to taxonomists for standard genome sequencing and annotation.</title>
        <authorList>
            <consortium name="The Broad Institute Genomics Platform"/>
            <consortium name="The Broad Institute Genome Sequencing Center for Infectious Disease"/>
            <person name="Wu L."/>
            <person name="Ma J."/>
        </authorList>
    </citation>
    <scope>NUCLEOTIDE SEQUENCE [LARGE SCALE GENOMIC DNA]</scope>
    <source>
        <strain evidence="2">KCTC 12848</strain>
    </source>
</reference>
<evidence type="ECO:0000313" key="2">
    <source>
        <dbReference type="Proteomes" id="UP001595833"/>
    </source>
</evidence>
<dbReference type="EMBL" id="JBHSJB010000035">
    <property type="protein sequence ID" value="MFC5058968.1"/>
    <property type="molecule type" value="Genomic_DNA"/>
</dbReference>
<sequence length="447" mass="49380">MVRRQEVVFTHPLAYVRAERNWTYQDLVNVIARHVGNMATRREKAWRWENWGVVPDEDSQYALAHELGVPRDLVRQLGWPAWLPMGDRLDVGLPWSADASVTMLDQTAGAAVLDRRAFLTLATGTAVTVANQWLTLEPPRIEVALRGGTVDATLVEALEQRTPTIWRMQAALGGGGVRNIADAELRLIADLLAQGSYTEQLGGRLFRVAAELGRLAGWTSLDAGFHSAAERYYVTALRAAHTADDRAIGANILRCMGLQLLDVNRPVEALAVTAAAREGAQQSSPRIIAMMTVREARVHAVLGDAAECERLLVRADGAMARAGERESPEWATSYFDHAEYCAEVAACYLALRRHRATDDWLRQSLDVQRPGRGVDRATNLMRRAEAVLELGDVDHACSLVSGAVPSIAAARSVRNRRRLSDFQVKLNAHRQHRAVVELDEQVRSLIA</sequence>
<evidence type="ECO:0000313" key="1">
    <source>
        <dbReference type="EMBL" id="MFC5058968.1"/>
    </source>
</evidence>
<organism evidence="1 2">
    <name type="scientific">Saccharothrix xinjiangensis</name>
    <dbReference type="NCBI Taxonomy" id="204798"/>
    <lineage>
        <taxon>Bacteria</taxon>
        <taxon>Bacillati</taxon>
        <taxon>Actinomycetota</taxon>
        <taxon>Actinomycetes</taxon>
        <taxon>Pseudonocardiales</taxon>
        <taxon>Pseudonocardiaceae</taxon>
        <taxon>Saccharothrix</taxon>
    </lineage>
</organism>
<dbReference type="Proteomes" id="UP001595833">
    <property type="component" value="Unassembled WGS sequence"/>
</dbReference>
<name>A0ABV9YBJ1_9PSEU</name>